<comment type="similarity">
    <text evidence="6">Belongs to the protein kinase superfamily. Ser/Thr protein kinase family. GCN2 subfamily.</text>
</comment>
<dbReference type="InterPro" id="IPR000719">
    <property type="entry name" value="Prot_kinase_dom"/>
</dbReference>
<dbReference type="InterPro" id="IPR050339">
    <property type="entry name" value="CC_SR_Kinase"/>
</dbReference>
<keyword evidence="3 10" id="KW-0418">Kinase</keyword>
<dbReference type="PROSITE" id="PS00107">
    <property type="entry name" value="PROTEIN_KINASE_ATP"/>
    <property type="match status" value="1"/>
</dbReference>
<accession>A0A1B1E2Y0</accession>
<dbReference type="PROSITE" id="PS50011">
    <property type="entry name" value="PROTEIN_KINASE_DOM"/>
    <property type="match status" value="1"/>
</dbReference>
<dbReference type="InterPro" id="IPR017441">
    <property type="entry name" value="Protein_kinase_ATP_BS"/>
</dbReference>
<dbReference type="RefSeq" id="XP_019916066.1">
    <property type="nucleotide sequence ID" value="XM_020061457.1"/>
</dbReference>
<dbReference type="InterPro" id="IPR011009">
    <property type="entry name" value="Kinase-like_dom_sf"/>
</dbReference>
<dbReference type="Gene3D" id="3.30.930.10">
    <property type="entry name" value="Bira Bifunctional Protein, Domain 2"/>
    <property type="match status" value="1"/>
</dbReference>
<sequence>MEEEKTAREEKNLISAENIFHDICTLTLNRNIEIDIIQEGLLKKVINDEESNSIQFLEESTNTQDDLTKLNAHLLVDKINWSASKNELRYVDIHVIVDFNRKKLSYSIDNSKIHKCYHYRITLLLDHITREGLSFKDSILYLYNGINDKSSMTCSCGYDGKTVDKSSKEDASKDVNIHNSGKIGESKTFSTGEKFEEHMNWYEEKDNLFLHKNEDIEQLRRAPISYSFDQNIIFSNKENDHSDGKQSNRSPHVKHPKGGVTNRTGGNVVHGLSSDVEADADSPREVGKEKKKGDVILNEEVKKSCPDGKEEEIGDFSNEGCQPVGKTVGADAEDTIKPGKEIHNHKDGGTIFSVKDLEEINHFLRNDYMNKKGKGGNFLPMGSRAGKYVRENEKKKKKFMKIMNENIPLTLILSDKGNEICKELINKYSRYYRDFVEERVLGCGGFGYVMKVKNKRFNISYALKKITLSSSKKGVSSYPHSSSDLMSENNRYIMEEAIMIAKLQHENIVRYYDAWVENNIDYYLHDEVENNYQHVSRKKKNYTHYMEEIVNMRQYYKEKKGIDINEKYLYILMEYCPGKTLREAIDCGFIYKNEKLLWELIKQILKGLHYIHDMKIMHRDIKPSNIFLQISDNILTAKIGDFGLTTRIDNNSNNINPSAGTVNYISPEQINGEHFDQKADIFSLGVVFFEMFHGPFSTLMERTIVLSNLLKGIYPDYIKADQKIFHFLSKLLAINPQERSCAYSLLHENFLFSFEKDFSEIYNLVENKRNCEEVHTIISTLFDRVDNIKEESLIRKDDMGSFQGAKMFTDESDMKKCIKKKIITSLRKRGAIFLITPMILRNKYYTNLEHCHVGGSSSSHSGSKKKDLKISNIFINTNRNDHLDNLVYLLDIYGNSVTLRPSFFFAFSEYIYENLECYNRYNESNFFFKFYTSGCTYKYPSVRCKPTKKDPPAAIYPEEAEKIFYCILISSKNLYGQEELNYLSIFSNADILVSVCTLYNHISYLNKLIFVWSYIDLLPLILHECLDIPPDLSEEISIHLKKNSLLLGNKANIIPLLQKFKISSNNLSKVCDFVYSLFQLKCENGKVDEYLNSLSKFISDDLSKKGFLLLPHHKSSSSAYGDKINAIYSANDIAIGGAINNGNTNGNGNGASSIASGSLSSGANDVSPKRAHIVPNGKTNQSLISKVKTLLLIDKVKKINSFIGTSSVMENTCFDLFLNYEESVFSNEIIFYVIAEGKNRDIIACGGKFDRVIQHMKSGGAVANTVLPGGLGSSLGIINDNGSRVGSDLGISLDSDTCYGVDYDMSDGGTDSKLLNMKAYGVEIYLEKIFLKVIESNEKSALNVQSTATSEKTQIFKNILPSPNHQNVFSCSPNLIQSPVNSSPFSYSSPKVVIQVHEMSNLLIAYDLSKQLLHKNIPSYIYFSVNNSSTKKKIKNFKPHKIRFIISIKSSGSNISFDAHNPIKLNDVNYKIFNSKNEDYSFMQQEELINYLIKNV</sequence>
<feature type="region of interest" description="Disordered" evidence="8">
    <location>
        <begin position="236"/>
        <end position="331"/>
    </location>
</feature>
<organism evidence="10 11">
    <name type="scientific">Plasmodium coatneyi</name>
    <dbReference type="NCBI Taxonomy" id="208452"/>
    <lineage>
        <taxon>Eukaryota</taxon>
        <taxon>Sar</taxon>
        <taxon>Alveolata</taxon>
        <taxon>Apicomplexa</taxon>
        <taxon>Aconoidasida</taxon>
        <taxon>Haemosporida</taxon>
        <taxon>Plasmodiidae</taxon>
        <taxon>Plasmodium</taxon>
    </lineage>
</organism>
<dbReference type="GO" id="GO:0017148">
    <property type="term" value="P:negative regulation of translation"/>
    <property type="evidence" value="ECO:0007669"/>
    <property type="project" value="UniProtKB-KW"/>
</dbReference>
<evidence type="ECO:0000313" key="10">
    <source>
        <dbReference type="EMBL" id="ANQ09371.1"/>
    </source>
</evidence>
<dbReference type="GO" id="GO:0033554">
    <property type="term" value="P:cellular response to stress"/>
    <property type="evidence" value="ECO:0007669"/>
    <property type="project" value="UniProtKB-ARBA"/>
</dbReference>
<dbReference type="PROSITE" id="PS00108">
    <property type="entry name" value="PROTEIN_KINASE_ST"/>
    <property type="match status" value="1"/>
</dbReference>
<dbReference type="EMBL" id="CP016250">
    <property type="protein sequence ID" value="ANQ09371.1"/>
    <property type="molecule type" value="Genomic_DNA"/>
</dbReference>
<evidence type="ECO:0000256" key="5">
    <source>
        <dbReference type="ARBA" id="ARBA00023193"/>
    </source>
</evidence>
<keyword evidence="2 7" id="KW-0547">Nucleotide-binding</keyword>
<keyword evidence="5" id="KW-0652">Protein synthesis inhibitor</keyword>
<dbReference type="PANTHER" id="PTHR11042:SF178">
    <property type="entry name" value="EUKARYOTIC TRANSLATION INITIATION FACTOR 2-ALPHA KINASE 1"/>
    <property type="match status" value="1"/>
</dbReference>
<keyword evidence="4 7" id="KW-0067">ATP-binding</keyword>
<name>A0A1B1E2Y0_9APIC</name>
<proteinExistence type="inferred from homology"/>
<dbReference type="OrthoDB" id="341578at2759"/>
<dbReference type="GO" id="GO:0005524">
    <property type="term" value="F:ATP binding"/>
    <property type="evidence" value="ECO:0007669"/>
    <property type="project" value="UniProtKB-UniRule"/>
</dbReference>
<evidence type="ECO:0000256" key="3">
    <source>
        <dbReference type="ARBA" id="ARBA00022777"/>
    </source>
</evidence>
<dbReference type="SMART" id="SM00220">
    <property type="entry name" value="S_TKc"/>
    <property type="match status" value="1"/>
</dbReference>
<dbReference type="InterPro" id="IPR045864">
    <property type="entry name" value="aa-tRNA-synth_II/BPL/LPL"/>
</dbReference>
<dbReference type="InterPro" id="IPR008271">
    <property type="entry name" value="Ser/Thr_kinase_AS"/>
</dbReference>
<evidence type="ECO:0000259" key="9">
    <source>
        <dbReference type="PROSITE" id="PS50011"/>
    </source>
</evidence>
<evidence type="ECO:0000256" key="7">
    <source>
        <dbReference type="PROSITE-ProRule" id="PRU10141"/>
    </source>
</evidence>
<protein>
    <submittedName>
        <fullName evidence="10">Serine/threonine protein kinase</fullName>
    </submittedName>
</protein>
<reference evidence="11" key="1">
    <citation type="submission" date="2016-06" db="EMBL/GenBank/DDBJ databases">
        <title>First high quality genome sequence of Plasmodium coatneyi using continuous long reads from single molecule, real-time sequencing.</title>
        <authorList>
            <person name="Chien J.-T."/>
            <person name="Pakala S.B."/>
            <person name="Geraldo J.A."/>
            <person name="Lapp S.A."/>
            <person name="Barnwell J.W."/>
            <person name="Kissinger J.C."/>
            <person name="Galinski M.R."/>
            <person name="Humphrey J.C."/>
        </authorList>
    </citation>
    <scope>NUCLEOTIDE SEQUENCE [LARGE SCALE GENOMIC DNA]</scope>
    <source>
        <strain evidence="11">Hackeri</strain>
    </source>
</reference>
<evidence type="ECO:0000256" key="4">
    <source>
        <dbReference type="ARBA" id="ARBA00022840"/>
    </source>
</evidence>
<dbReference type="Gene3D" id="3.30.200.20">
    <property type="entry name" value="Phosphorylase Kinase, domain 1"/>
    <property type="match status" value="1"/>
</dbReference>
<evidence type="ECO:0000256" key="6">
    <source>
        <dbReference type="ARBA" id="ARBA00037982"/>
    </source>
</evidence>
<dbReference type="GeneID" id="30911404"/>
<dbReference type="PANTHER" id="PTHR11042">
    <property type="entry name" value="EUKARYOTIC TRANSLATION INITIATION FACTOR 2-ALPHA KINASE EIF2-ALPHA KINASE -RELATED"/>
    <property type="match status" value="1"/>
</dbReference>
<keyword evidence="10" id="KW-0723">Serine/threonine-protein kinase</keyword>
<evidence type="ECO:0000256" key="8">
    <source>
        <dbReference type="SAM" id="MobiDB-lite"/>
    </source>
</evidence>
<keyword evidence="1" id="KW-0808">Transferase</keyword>
<evidence type="ECO:0000256" key="2">
    <source>
        <dbReference type="ARBA" id="ARBA00022741"/>
    </source>
</evidence>
<feature type="domain" description="Protein kinase" evidence="9">
    <location>
        <begin position="435"/>
        <end position="751"/>
    </location>
</feature>
<feature type="binding site" evidence="7">
    <location>
        <position position="464"/>
    </location>
    <ligand>
        <name>ATP</name>
        <dbReference type="ChEBI" id="CHEBI:30616"/>
    </ligand>
</feature>
<dbReference type="KEGG" id="pcot:PCOAH_00046730"/>
<dbReference type="Pfam" id="PF00069">
    <property type="entry name" value="Pkinase"/>
    <property type="match status" value="2"/>
</dbReference>
<feature type="compositionally biased region" description="Basic and acidic residues" evidence="8">
    <location>
        <begin position="281"/>
        <end position="308"/>
    </location>
</feature>
<evidence type="ECO:0000313" key="11">
    <source>
        <dbReference type="Proteomes" id="UP000092716"/>
    </source>
</evidence>
<feature type="compositionally biased region" description="Basic and acidic residues" evidence="8">
    <location>
        <begin position="237"/>
        <end position="246"/>
    </location>
</feature>
<dbReference type="CDD" id="cd13996">
    <property type="entry name" value="STKc_EIF2AK"/>
    <property type="match status" value="1"/>
</dbReference>
<dbReference type="Gene3D" id="1.10.510.10">
    <property type="entry name" value="Transferase(Phosphotransferase) domain 1"/>
    <property type="match status" value="1"/>
</dbReference>
<gene>
    <name evidence="10" type="ORF">PCOAH_00046730</name>
</gene>
<evidence type="ECO:0000256" key="1">
    <source>
        <dbReference type="ARBA" id="ARBA00022679"/>
    </source>
</evidence>
<dbReference type="Proteomes" id="UP000092716">
    <property type="component" value="Chromosome 12"/>
</dbReference>
<dbReference type="GO" id="GO:0005634">
    <property type="term" value="C:nucleus"/>
    <property type="evidence" value="ECO:0007669"/>
    <property type="project" value="TreeGrafter"/>
</dbReference>
<dbReference type="VEuPathDB" id="PlasmoDB:PCOAH_00046730"/>
<keyword evidence="11" id="KW-1185">Reference proteome</keyword>
<dbReference type="SUPFAM" id="SSF56112">
    <property type="entry name" value="Protein kinase-like (PK-like)"/>
    <property type="match status" value="1"/>
</dbReference>
<feature type="compositionally biased region" description="Low complexity" evidence="8">
    <location>
        <begin position="258"/>
        <end position="271"/>
    </location>
</feature>
<dbReference type="GO" id="GO:0004674">
    <property type="term" value="F:protein serine/threonine kinase activity"/>
    <property type="evidence" value="ECO:0007669"/>
    <property type="project" value="UniProtKB-KW"/>
</dbReference>
<dbReference type="GO" id="GO:0005737">
    <property type="term" value="C:cytoplasm"/>
    <property type="evidence" value="ECO:0007669"/>
    <property type="project" value="TreeGrafter"/>
</dbReference>